<evidence type="ECO:0000256" key="2">
    <source>
        <dbReference type="ARBA" id="ARBA00023125"/>
    </source>
</evidence>
<reference evidence="6 7" key="1">
    <citation type="submission" date="2020-08" db="EMBL/GenBank/DDBJ databases">
        <title>Genomic Encyclopedia of Type Strains, Phase III (KMG-III): the genomes of soil and plant-associated and newly described type strains.</title>
        <authorList>
            <person name="Whitman W."/>
        </authorList>
    </citation>
    <scope>NUCLEOTIDE SEQUENCE [LARGE SCALE GENOMIC DNA]</scope>
    <source>
        <strain evidence="6 7">CECT 8840</strain>
    </source>
</reference>
<dbReference type="PROSITE" id="PS01124">
    <property type="entry name" value="HTH_ARAC_FAMILY_2"/>
    <property type="match status" value="1"/>
</dbReference>
<dbReference type="Gene3D" id="1.10.10.60">
    <property type="entry name" value="Homeodomain-like"/>
    <property type="match status" value="1"/>
</dbReference>
<feature type="compositionally biased region" description="Basic and acidic residues" evidence="4">
    <location>
        <begin position="316"/>
        <end position="327"/>
    </location>
</feature>
<keyword evidence="7" id="KW-1185">Reference proteome</keyword>
<keyword evidence="2 6" id="KW-0238">DNA-binding</keyword>
<evidence type="ECO:0000259" key="5">
    <source>
        <dbReference type="PROSITE" id="PS01124"/>
    </source>
</evidence>
<dbReference type="GO" id="GO:0043565">
    <property type="term" value="F:sequence-specific DNA binding"/>
    <property type="evidence" value="ECO:0007669"/>
    <property type="project" value="InterPro"/>
</dbReference>
<evidence type="ECO:0000313" key="6">
    <source>
        <dbReference type="EMBL" id="MBB4920324.1"/>
    </source>
</evidence>
<dbReference type="Proteomes" id="UP000552644">
    <property type="component" value="Unassembled WGS sequence"/>
</dbReference>
<dbReference type="SUPFAM" id="SSF46689">
    <property type="entry name" value="Homeodomain-like"/>
    <property type="match status" value="1"/>
</dbReference>
<evidence type="ECO:0000256" key="1">
    <source>
        <dbReference type="ARBA" id="ARBA00023015"/>
    </source>
</evidence>
<sequence length="337" mass="37112">MSEIVFRSHDLPAADRFTRCQEMARRSLLPTVIRSDHEGAFHAVVHRVSLGALYLSRLSSPPLRAWRTDRLIRRSDPGTYCLSLSLRGVKLLDQGDRQVTAGPRDLLLYDATRPFHTHLMADATGSAESMILHIPKALVPLPADALVRLTGGRLPCSAGVGAMLRRHLLELSRRTPDCSAADAARLSTITLDLVAAACSHVLEAGSSSKTEPPRQALQARVHAFIQRHLGDPTLGVETIAAAHQISVRHLHRLFQDQGISVAAWIRSCRLERCRRDLADPALRSRPVHAVAARWGFTDGAQFSRTFRAAHGVPPGEFRRRALGDHGAPRQSRSAQRQ</sequence>
<dbReference type="InterPro" id="IPR035418">
    <property type="entry name" value="AraC-bd_2"/>
</dbReference>
<dbReference type="InterPro" id="IPR009057">
    <property type="entry name" value="Homeodomain-like_sf"/>
</dbReference>
<dbReference type="GO" id="GO:0003700">
    <property type="term" value="F:DNA-binding transcription factor activity"/>
    <property type="evidence" value="ECO:0007669"/>
    <property type="project" value="InterPro"/>
</dbReference>
<evidence type="ECO:0000256" key="4">
    <source>
        <dbReference type="SAM" id="MobiDB-lite"/>
    </source>
</evidence>
<accession>A0A7W7VS80</accession>
<gene>
    <name evidence="6" type="ORF">FHS44_007473</name>
</gene>
<organism evidence="6 7">
    <name type="scientific">Streptosporangium saharense</name>
    <dbReference type="NCBI Taxonomy" id="1706840"/>
    <lineage>
        <taxon>Bacteria</taxon>
        <taxon>Bacillati</taxon>
        <taxon>Actinomycetota</taxon>
        <taxon>Actinomycetes</taxon>
        <taxon>Streptosporangiales</taxon>
        <taxon>Streptosporangiaceae</taxon>
        <taxon>Streptosporangium</taxon>
    </lineage>
</organism>
<proteinExistence type="predicted"/>
<comment type="caution">
    <text evidence="6">The sequence shown here is derived from an EMBL/GenBank/DDBJ whole genome shotgun (WGS) entry which is preliminary data.</text>
</comment>
<dbReference type="AlphaFoldDB" id="A0A7W7VS80"/>
<name>A0A7W7VS80_9ACTN</name>
<feature type="domain" description="HTH araC/xylS-type" evidence="5">
    <location>
        <begin position="219"/>
        <end position="320"/>
    </location>
</feature>
<dbReference type="Pfam" id="PF12833">
    <property type="entry name" value="HTH_18"/>
    <property type="match status" value="1"/>
</dbReference>
<dbReference type="PANTHER" id="PTHR46796:SF6">
    <property type="entry name" value="ARAC SUBFAMILY"/>
    <property type="match status" value="1"/>
</dbReference>
<dbReference type="InterPro" id="IPR050204">
    <property type="entry name" value="AraC_XylS_family_regulators"/>
</dbReference>
<dbReference type="RefSeq" id="WP_184724316.1">
    <property type="nucleotide sequence ID" value="NZ_JACHJP010000013.1"/>
</dbReference>
<dbReference type="SMART" id="SM00342">
    <property type="entry name" value="HTH_ARAC"/>
    <property type="match status" value="1"/>
</dbReference>
<dbReference type="Pfam" id="PF14525">
    <property type="entry name" value="AraC_binding_2"/>
    <property type="match status" value="1"/>
</dbReference>
<dbReference type="InterPro" id="IPR018060">
    <property type="entry name" value="HTH_AraC"/>
</dbReference>
<evidence type="ECO:0000256" key="3">
    <source>
        <dbReference type="ARBA" id="ARBA00023163"/>
    </source>
</evidence>
<keyword evidence="3" id="KW-0804">Transcription</keyword>
<dbReference type="PANTHER" id="PTHR46796">
    <property type="entry name" value="HTH-TYPE TRANSCRIPTIONAL ACTIVATOR RHAS-RELATED"/>
    <property type="match status" value="1"/>
</dbReference>
<dbReference type="EMBL" id="JACHJP010000013">
    <property type="protein sequence ID" value="MBB4920324.1"/>
    <property type="molecule type" value="Genomic_DNA"/>
</dbReference>
<feature type="region of interest" description="Disordered" evidence="4">
    <location>
        <begin position="313"/>
        <end position="337"/>
    </location>
</feature>
<protein>
    <submittedName>
        <fullName evidence="6">AraC-like DNA-binding protein</fullName>
    </submittedName>
</protein>
<evidence type="ECO:0000313" key="7">
    <source>
        <dbReference type="Proteomes" id="UP000552644"/>
    </source>
</evidence>
<keyword evidence="1" id="KW-0805">Transcription regulation</keyword>